<organism evidence="2">
    <name type="scientific">viral metagenome</name>
    <dbReference type="NCBI Taxonomy" id="1070528"/>
    <lineage>
        <taxon>unclassified sequences</taxon>
        <taxon>metagenomes</taxon>
        <taxon>organismal metagenomes</taxon>
    </lineage>
</organism>
<gene>
    <name evidence="2" type="ORF">TM448A00693_0015</name>
</gene>
<reference evidence="2" key="1">
    <citation type="submission" date="2020-03" db="EMBL/GenBank/DDBJ databases">
        <title>The deep terrestrial virosphere.</title>
        <authorList>
            <person name="Holmfeldt K."/>
            <person name="Nilsson E."/>
            <person name="Simone D."/>
            <person name="Lopez-Fernandez M."/>
            <person name="Wu X."/>
            <person name="de Brujin I."/>
            <person name="Lundin D."/>
            <person name="Andersson A."/>
            <person name="Bertilsson S."/>
            <person name="Dopson M."/>
        </authorList>
    </citation>
    <scope>NUCLEOTIDE SEQUENCE</scope>
    <source>
        <strain evidence="2">TM448A00693</strain>
    </source>
</reference>
<dbReference type="EMBL" id="MT144046">
    <property type="protein sequence ID" value="QJA47518.1"/>
    <property type="molecule type" value="Genomic_DNA"/>
</dbReference>
<protein>
    <submittedName>
        <fullName evidence="2">Uncharacterized protein</fullName>
    </submittedName>
</protein>
<name>A0A6H1ZJ09_9ZZZZ</name>
<sequence length="272" mass="30261">MATDPKQEQIMKFAEAIRQMGMPNTQDQSRKWLAGTDNPAPDDSRKWLAGTDNPAPDDSMTAYAGNRWPSDPRFPGGGGPEGPHIDPYTRPPITATEEQWQRQLQPYRPQVEEQYLDFASQQKGWNPVWNDYLPQLLRFLQNPNIDPTEGYFPGGSPSTFPGGPDNNRMPGIPKELWGQIGEFAKTIPGMKDFRPQNSGRVIGGTTQNPYAGTQYGDPGTAFTQPTESGRSTSVLSNLARKNAMQRQILARMMGRPTGANSLMELMGQQQLY</sequence>
<dbReference type="AlphaFoldDB" id="A0A6H1ZJ09"/>
<evidence type="ECO:0000256" key="1">
    <source>
        <dbReference type="SAM" id="MobiDB-lite"/>
    </source>
</evidence>
<accession>A0A6H1ZJ09</accession>
<evidence type="ECO:0000313" key="2">
    <source>
        <dbReference type="EMBL" id="QJA47518.1"/>
    </source>
</evidence>
<proteinExistence type="predicted"/>
<feature type="region of interest" description="Disordered" evidence="1">
    <location>
        <begin position="18"/>
        <end position="91"/>
    </location>
</feature>